<feature type="region of interest" description="Disordered" evidence="1">
    <location>
        <begin position="1"/>
        <end position="109"/>
    </location>
</feature>
<dbReference type="AlphaFoldDB" id="A0AAV7TPV3"/>
<feature type="compositionally biased region" description="Gly residues" evidence="1">
    <location>
        <begin position="66"/>
        <end position="77"/>
    </location>
</feature>
<comment type="caution">
    <text evidence="2">The sequence shown here is derived from an EMBL/GenBank/DDBJ whole genome shotgun (WGS) entry which is preliminary data.</text>
</comment>
<organism evidence="2 3">
    <name type="scientific">Pleurodeles waltl</name>
    <name type="common">Iberian ribbed newt</name>
    <dbReference type="NCBI Taxonomy" id="8319"/>
    <lineage>
        <taxon>Eukaryota</taxon>
        <taxon>Metazoa</taxon>
        <taxon>Chordata</taxon>
        <taxon>Craniata</taxon>
        <taxon>Vertebrata</taxon>
        <taxon>Euteleostomi</taxon>
        <taxon>Amphibia</taxon>
        <taxon>Batrachia</taxon>
        <taxon>Caudata</taxon>
        <taxon>Salamandroidea</taxon>
        <taxon>Salamandridae</taxon>
        <taxon>Pleurodelinae</taxon>
        <taxon>Pleurodeles</taxon>
    </lineage>
</organism>
<accession>A0AAV7TPV3</accession>
<evidence type="ECO:0000313" key="3">
    <source>
        <dbReference type="Proteomes" id="UP001066276"/>
    </source>
</evidence>
<dbReference type="EMBL" id="JANPWB010000006">
    <property type="protein sequence ID" value="KAJ1178229.1"/>
    <property type="molecule type" value="Genomic_DNA"/>
</dbReference>
<dbReference type="Proteomes" id="UP001066276">
    <property type="component" value="Chromosome 3_2"/>
</dbReference>
<feature type="compositionally biased region" description="Basic and acidic residues" evidence="1">
    <location>
        <begin position="79"/>
        <end position="91"/>
    </location>
</feature>
<sequence length="109" mass="11012">MQRRNPGNCDGLIGGGPYTNPTGADAAPGAPDLPGEGTNQRSLPSWKEGSGPGTAGSRLTEKPAFGRGGARNGGAGESGADREDEETRSKQEDEEEAGGGTDILATREA</sequence>
<protein>
    <submittedName>
        <fullName evidence="2">Uncharacterized protein</fullName>
    </submittedName>
</protein>
<reference evidence="2" key="1">
    <citation type="journal article" date="2022" name="bioRxiv">
        <title>Sequencing and chromosome-scale assembly of the giantPleurodeles waltlgenome.</title>
        <authorList>
            <person name="Brown T."/>
            <person name="Elewa A."/>
            <person name="Iarovenko S."/>
            <person name="Subramanian E."/>
            <person name="Araus A.J."/>
            <person name="Petzold A."/>
            <person name="Susuki M."/>
            <person name="Suzuki K.-i.T."/>
            <person name="Hayashi T."/>
            <person name="Toyoda A."/>
            <person name="Oliveira C."/>
            <person name="Osipova E."/>
            <person name="Leigh N.D."/>
            <person name="Simon A."/>
            <person name="Yun M.H."/>
        </authorList>
    </citation>
    <scope>NUCLEOTIDE SEQUENCE</scope>
    <source>
        <strain evidence="2">20211129_DDA</strain>
        <tissue evidence="2">Liver</tissue>
    </source>
</reference>
<proteinExistence type="predicted"/>
<name>A0AAV7TPV3_PLEWA</name>
<feature type="compositionally biased region" description="Low complexity" evidence="1">
    <location>
        <begin position="21"/>
        <end position="37"/>
    </location>
</feature>
<evidence type="ECO:0000313" key="2">
    <source>
        <dbReference type="EMBL" id="KAJ1178229.1"/>
    </source>
</evidence>
<keyword evidence="3" id="KW-1185">Reference proteome</keyword>
<gene>
    <name evidence="2" type="ORF">NDU88_003476</name>
</gene>
<evidence type="ECO:0000256" key="1">
    <source>
        <dbReference type="SAM" id="MobiDB-lite"/>
    </source>
</evidence>